<dbReference type="Proteomes" id="UP000663829">
    <property type="component" value="Unassembled WGS sequence"/>
</dbReference>
<dbReference type="PANTHER" id="PTHR11686:SF9">
    <property type="entry name" value="RE13973P"/>
    <property type="match status" value="1"/>
</dbReference>
<dbReference type="AlphaFoldDB" id="A0A814Z655"/>
<gene>
    <name evidence="5" type="ORF">GPM918_LOCUS25544</name>
    <name evidence="6" type="ORF">SRO942_LOCUS25550</name>
</gene>
<evidence type="ECO:0000256" key="2">
    <source>
        <dbReference type="PIRSR" id="PIRSR600101-1"/>
    </source>
</evidence>
<feature type="binding site" evidence="3">
    <location>
        <position position="111"/>
    </location>
    <ligand>
        <name>L-glutamate</name>
        <dbReference type="ChEBI" id="CHEBI:29985"/>
    </ligand>
</feature>
<dbReference type="InterPro" id="IPR029055">
    <property type="entry name" value="Ntn_hydrolases_N"/>
</dbReference>
<evidence type="ECO:0000313" key="5">
    <source>
        <dbReference type="EMBL" id="CAF1238655.1"/>
    </source>
</evidence>
<dbReference type="Pfam" id="PF01019">
    <property type="entry name" value="G_glu_transpept"/>
    <property type="match status" value="1"/>
</dbReference>
<keyword evidence="1" id="KW-1202">Platelet aggregation activating toxin</keyword>
<keyword evidence="7" id="KW-1185">Reference proteome</keyword>
<name>A0A814Z655_9BILA</name>
<dbReference type="InterPro" id="IPR043137">
    <property type="entry name" value="GGT_ssub_C"/>
</dbReference>
<feature type="active site" description="Nucleophile" evidence="2">
    <location>
        <position position="390"/>
    </location>
</feature>
<dbReference type="InterPro" id="IPR000101">
    <property type="entry name" value="GGT_peptidase"/>
</dbReference>
<dbReference type="Gene3D" id="3.60.20.40">
    <property type="match status" value="1"/>
</dbReference>
<feature type="signal peptide" evidence="4">
    <location>
        <begin position="1"/>
        <end position="17"/>
    </location>
</feature>
<dbReference type="GO" id="GO:0005886">
    <property type="term" value="C:plasma membrane"/>
    <property type="evidence" value="ECO:0007669"/>
    <property type="project" value="TreeGrafter"/>
</dbReference>
<organism evidence="5 7">
    <name type="scientific">Didymodactylos carnosus</name>
    <dbReference type="NCBI Taxonomy" id="1234261"/>
    <lineage>
        <taxon>Eukaryota</taxon>
        <taxon>Metazoa</taxon>
        <taxon>Spiralia</taxon>
        <taxon>Gnathifera</taxon>
        <taxon>Rotifera</taxon>
        <taxon>Eurotatoria</taxon>
        <taxon>Bdelloidea</taxon>
        <taxon>Philodinida</taxon>
        <taxon>Philodinidae</taxon>
        <taxon>Didymodactylos</taxon>
    </lineage>
</organism>
<dbReference type="PANTHER" id="PTHR11686">
    <property type="entry name" value="GAMMA GLUTAMYL TRANSPEPTIDASE"/>
    <property type="match status" value="1"/>
</dbReference>
<dbReference type="SUPFAM" id="SSF56235">
    <property type="entry name" value="N-terminal nucleophile aminohydrolases (Ntn hydrolases)"/>
    <property type="match status" value="1"/>
</dbReference>
<dbReference type="Gene3D" id="1.10.246.130">
    <property type="match status" value="1"/>
</dbReference>
<dbReference type="InterPro" id="IPR043138">
    <property type="entry name" value="GGT_lsub"/>
</dbReference>
<dbReference type="FunFam" id="3.60.20.40:FF:000001">
    <property type="entry name" value="Gamma-glutamyltranspeptidase 1"/>
    <property type="match status" value="1"/>
</dbReference>
<dbReference type="EMBL" id="CAJNOQ010009955">
    <property type="protein sequence ID" value="CAF1238655.1"/>
    <property type="molecule type" value="Genomic_DNA"/>
</dbReference>
<accession>A0A814Z655</accession>
<evidence type="ECO:0000256" key="1">
    <source>
        <dbReference type="ARBA" id="ARBA00084097"/>
    </source>
</evidence>
<protein>
    <submittedName>
        <fullName evidence="5">Uncharacterized protein</fullName>
    </submittedName>
</protein>
<dbReference type="GO" id="GO:0036374">
    <property type="term" value="F:glutathione hydrolase activity"/>
    <property type="evidence" value="ECO:0007669"/>
    <property type="project" value="InterPro"/>
</dbReference>
<sequence>MFALLVLLSLLIQGSNGGGEGGICGTSHETYVINGSSVLGQYKSAAVAVDSGDCSTVGKEILQKNGTTVDAAIAAAICNGLINGHSMGIGGGCIMVIYSKKRNKVYSIVAREKAPFAANSTMFVGRANMSQYGPLAIGTPGEIAGYRKAWEEFGQGVAWRELFLPTIKLCRDGYLVTSSHAGAIQERRKEILNDPLLRAVFVKNLTTLELYGQGDKIKRPQLADTLQAIADNGSEAFYTGELSDKIVEEIKEKGGIITKEDLKNYTVHFDEALAVKLNDSLTAYTTHAPSSGPLLVFILNILQGYKVQPDESQRTDTNALFYHRLVEAFKFAYAARSELGDPFHVDVQQLIKNLTSESYATDIRKRINDDKTYSFEYYGGTWLDKYKQGTAHMSLVGPDGDAVGLTSTINLYFGSKVIGRLTGIIYNNEMDDFSTPNETNYFDVPASPANYIAPGKRPVSSMSPLIVLDHLQRPQLVMGASGGTKITTTLAQVAMQNLWFNHNIKEAIDAPRVHHQLLPQELLAEEGFDKVGHLFLVTIILLEIFHKVLALLRQRGHNITCVQFGGSVVQ</sequence>
<evidence type="ECO:0000256" key="3">
    <source>
        <dbReference type="PIRSR" id="PIRSR600101-2"/>
    </source>
</evidence>
<reference evidence="5" key="1">
    <citation type="submission" date="2021-02" db="EMBL/GenBank/DDBJ databases">
        <authorList>
            <person name="Nowell W R."/>
        </authorList>
    </citation>
    <scope>NUCLEOTIDE SEQUENCE</scope>
</reference>
<evidence type="ECO:0000256" key="4">
    <source>
        <dbReference type="SAM" id="SignalP"/>
    </source>
</evidence>
<dbReference type="Proteomes" id="UP000681722">
    <property type="component" value="Unassembled WGS sequence"/>
</dbReference>
<keyword evidence="4" id="KW-0732">Signal</keyword>
<dbReference type="GO" id="GO:0006751">
    <property type="term" value="P:glutathione catabolic process"/>
    <property type="evidence" value="ECO:0007669"/>
    <property type="project" value="InterPro"/>
</dbReference>
<comment type="caution">
    <text evidence="5">The sequence shown here is derived from an EMBL/GenBank/DDBJ whole genome shotgun (WGS) entry which is preliminary data.</text>
</comment>
<dbReference type="PRINTS" id="PR01210">
    <property type="entry name" value="GGTRANSPTASE"/>
</dbReference>
<proteinExistence type="predicted"/>
<feature type="binding site" evidence="3">
    <location>
        <begin position="408"/>
        <end position="410"/>
    </location>
    <ligand>
        <name>L-glutamate</name>
        <dbReference type="ChEBI" id="CHEBI:29985"/>
    </ligand>
</feature>
<dbReference type="OrthoDB" id="1081007at2759"/>
<feature type="chain" id="PRO_5036226747" evidence="4">
    <location>
        <begin position="18"/>
        <end position="570"/>
    </location>
</feature>
<evidence type="ECO:0000313" key="7">
    <source>
        <dbReference type="Proteomes" id="UP000663829"/>
    </source>
</evidence>
<keyword evidence="1" id="KW-0800">Toxin</keyword>
<evidence type="ECO:0000313" key="6">
    <source>
        <dbReference type="EMBL" id="CAF4000849.1"/>
    </source>
</evidence>
<keyword evidence="1" id="KW-1199">Hemostasis impairing toxin</keyword>
<dbReference type="NCBIfam" id="TIGR00066">
    <property type="entry name" value="g_glut_trans"/>
    <property type="match status" value="1"/>
</dbReference>
<dbReference type="EMBL" id="CAJOBC010009960">
    <property type="protein sequence ID" value="CAF4000849.1"/>
    <property type="molecule type" value="Genomic_DNA"/>
</dbReference>
<feature type="binding site" evidence="3">
    <location>
        <position position="483"/>
    </location>
    <ligand>
        <name>L-glutamate</name>
        <dbReference type="ChEBI" id="CHEBI:29985"/>
    </ligand>
</feature>
<feature type="binding site" evidence="3">
    <location>
        <position position="432"/>
    </location>
    <ligand>
        <name>L-glutamate</name>
        <dbReference type="ChEBI" id="CHEBI:29985"/>
    </ligand>
</feature>
<feature type="binding site" evidence="3">
    <location>
        <begin position="460"/>
        <end position="461"/>
    </location>
    <ligand>
        <name>L-glutamate</name>
        <dbReference type="ChEBI" id="CHEBI:29985"/>
    </ligand>
</feature>
<dbReference type="FunFam" id="1.10.246.130:FF:000002">
    <property type="entry name" value="glutathione hydrolase 1 proenzyme"/>
    <property type="match status" value="1"/>
</dbReference>
<feature type="non-terminal residue" evidence="5">
    <location>
        <position position="1"/>
    </location>
</feature>